<sequence>MRYYHYLRSQLHAWYRGQLKACLDGEVSPLVYALLRHHIARCRECRDELGALRRIGSLLQVGVQEPTPWPGLASQILSVIPEQPVRPSQSTDKKKGLSWQRGGFAIAGVVGAIGLWALAQSYLPYLRAPGRQQMPSSSRISADSNRTSSQSQTATSNRPLVKDPFLAESGARNRQKLPIASPKTEEPSTQLAQKRREGEILPPTPHATPFGSGTPSDPLRLSVAVDNIGASCAHLMDVVQRYGGALTMASKPIDSAYNLPVDSDPEACYLLVRLPASHAKAFYLELRRMATGLPGRPMQTSKPSTSPPETALKESASALNGFRPPIAFVKPSPFLFDSPVPTQKSHEAKRPSAQPSPDLPPHRQQPSGISLANPVGPGGTVVYVIRLHVQNPTSNLTERGAFLDR</sequence>
<dbReference type="STRING" id="454171.CP488_00684"/>
<dbReference type="KEGG" id="ccz:CCALI_00470"/>
<evidence type="ECO:0000313" key="3">
    <source>
        <dbReference type="EMBL" id="CCW34304.1"/>
    </source>
</evidence>
<feature type="compositionally biased region" description="Polar residues" evidence="1">
    <location>
        <begin position="133"/>
        <end position="158"/>
    </location>
</feature>
<feature type="region of interest" description="Disordered" evidence="1">
    <location>
        <begin position="339"/>
        <end position="373"/>
    </location>
</feature>
<proteinExistence type="predicted"/>
<dbReference type="eggNOG" id="COG5660">
    <property type="taxonomic scope" value="Bacteria"/>
</dbReference>
<evidence type="ECO:0000313" key="4">
    <source>
        <dbReference type="Proteomes" id="UP000014227"/>
    </source>
</evidence>
<dbReference type="EMBL" id="HF951689">
    <property type="protein sequence ID" value="CCW34304.1"/>
    <property type="molecule type" value="Genomic_DNA"/>
</dbReference>
<evidence type="ECO:0000256" key="1">
    <source>
        <dbReference type="SAM" id="MobiDB-lite"/>
    </source>
</evidence>
<dbReference type="InParanoid" id="S0ESQ9"/>
<evidence type="ECO:0008006" key="5">
    <source>
        <dbReference type="Google" id="ProtNLM"/>
    </source>
</evidence>
<dbReference type="AlphaFoldDB" id="S0ESQ9"/>
<dbReference type="PATRIC" id="fig|1303518.3.peg.475"/>
<protein>
    <recommendedName>
        <fullName evidence="5">Zinc-finger</fullName>
    </recommendedName>
</protein>
<keyword evidence="2" id="KW-0472">Membrane</keyword>
<gene>
    <name evidence="3" type="ORF">CCALI_00470</name>
</gene>
<dbReference type="RefSeq" id="WP_016481866.1">
    <property type="nucleotide sequence ID" value="NC_021487.1"/>
</dbReference>
<keyword evidence="4" id="KW-1185">Reference proteome</keyword>
<reference evidence="4" key="1">
    <citation type="submission" date="2013-03" db="EMBL/GenBank/DDBJ databases">
        <title>Genome sequence of Chthonomonas calidirosea, the first sequenced genome from the Armatimonadetes phylum (formally candidate division OP10).</title>
        <authorList>
            <person name="Lee K.C.Y."/>
            <person name="Morgan X.C."/>
            <person name="Dunfield P.F."/>
            <person name="Tamas I."/>
            <person name="Houghton K.M."/>
            <person name="Vyssotski M."/>
            <person name="Ryan J.L.J."/>
            <person name="Lagutin K."/>
            <person name="McDonald I.R."/>
            <person name="Stott M.B."/>
        </authorList>
    </citation>
    <scope>NUCLEOTIDE SEQUENCE [LARGE SCALE GENOMIC DNA]</scope>
    <source>
        <strain evidence="4">DSM 23976 / ICMP 18418 / T49</strain>
    </source>
</reference>
<organism evidence="3 4">
    <name type="scientific">Chthonomonas calidirosea (strain DSM 23976 / ICMP 18418 / T49)</name>
    <dbReference type="NCBI Taxonomy" id="1303518"/>
    <lineage>
        <taxon>Bacteria</taxon>
        <taxon>Bacillati</taxon>
        <taxon>Armatimonadota</taxon>
        <taxon>Chthonomonadia</taxon>
        <taxon>Chthonomonadales</taxon>
        <taxon>Chthonomonadaceae</taxon>
        <taxon>Chthonomonas</taxon>
    </lineage>
</organism>
<dbReference type="Proteomes" id="UP000014227">
    <property type="component" value="Chromosome I"/>
</dbReference>
<keyword evidence="2" id="KW-1133">Transmembrane helix</keyword>
<accession>S0ESQ9</accession>
<feature type="compositionally biased region" description="Polar residues" evidence="1">
    <location>
        <begin position="298"/>
        <end position="308"/>
    </location>
</feature>
<keyword evidence="2" id="KW-0812">Transmembrane</keyword>
<evidence type="ECO:0000256" key="2">
    <source>
        <dbReference type="SAM" id="Phobius"/>
    </source>
</evidence>
<feature type="transmembrane region" description="Helical" evidence="2">
    <location>
        <begin position="103"/>
        <end position="123"/>
    </location>
</feature>
<dbReference type="HOGENOM" id="CLU_679153_0_0_0"/>
<name>S0ESQ9_CHTCT</name>
<feature type="region of interest" description="Disordered" evidence="1">
    <location>
        <begin position="293"/>
        <end position="313"/>
    </location>
</feature>
<feature type="region of interest" description="Disordered" evidence="1">
    <location>
        <begin position="130"/>
        <end position="215"/>
    </location>
</feature>